<dbReference type="SUPFAM" id="SSF56672">
    <property type="entry name" value="DNA/RNA polymerases"/>
    <property type="match status" value="1"/>
</dbReference>
<dbReference type="PANTHER" id="PTHR46890">
    <property type="entry name" value="NON-LTR RETROLELEMENT REVERSE TRANSCRIPTASE-LIKE PROTEIN-RELATED"/>
    <property type="match status" value="1"/>
</dbReference>
<dbReference type="InterPro" id="IPR026960">
    <property type="entry name" value="RVT-Znf"/>
</dbReference>
<gene>
    <name evidence="2" type="ORF">TSUD_186890</name>
</gene>
<dbReference type="PROSITE" id="PS50878">
    <property type="entry name" value="RT_POL"/>
    <property type="match status" value="1"/>
</dbReference>
<dbReference type="CDD" id="cd01650">
    <property type="entry name" value="RT_nLTR_like"/>
    <property type="match status" value="1"/>
</dbReference>
<dbReference type="Proteomes" id="UP000242715">
    <property type="component" value="Unassembled WGS sequence"/>
</dbReference>
<dbReference type="InterPro" id="IPR000477">
    <property type="entry name" value="RT_dom"/>
</dbReference>
<dbReference type="AlphaFoldDB" id="A0A2Z6NYY2"/>
<sequence>MEWFCSQGKIKDDKGKFAVLTLESYFEHKKQNSGSKKSVGNFGCHWGKPQVGGGGGDRATHIVDGAAFEGVDEVRHIVYHHFKNHFQRKLHSRPDIGGLLFKSISTMEGADLVKPFLIDEINAAVWDCESFKSPGPDGINLAFFKDFWDVLKIDLLNFFAEFHRNGKLTKGLNSTFIPLIPKVESPQRMADFRPIALSALIKSRQILDGILIAKEIVDDAKKNKKYLILFKVDFEKAYDSVDWGYLEEVMAKMNFPVVWRAWIMECVTFATALVLVNGSPTDEFCFERGLRQGDPLSPFLFLLAAEGLNVMMSALVSNKIFTPYGIGPQNSVHVSHLQFADDTLLVGIKSWVNVRALKAVLILFEAISGLKVNFNKSMLFGVNVNDSWLHEAASVMHCKHGRLPFLYLGLPIGGDPQKLQFWQMGVEAVGGEGEFLECGALCEVRSGGGRIRFEGGVGSIWWRTLNQIRSGTWLVDARWLVDNIIRKIGDGQSVLFWMDPWVGECPLARMAWLTGGFGSFIRPSASRLNAGLDCFLWLKPVPLKVNIFVCRLFFNRLPTKDNLHKRGVLDSTQLLCATSCGKVEDRDHLFFQCEVYGRIWLLVSKWLGFDSIFNGTTVRGLGGASNSSKTAFTIIWISVLFVSWKDRNRRIFQSGSDMLETLTEKVKLQTFGG</sequence>
<dbReference type="Pfam" id="PF00078">
    <property type="entry name" value="RVT_1"/>
    <property type="match status" value="1"/>
</dbReference>
<dbReference type="EMBL" id="DF974460">
    <property type="protein sequence ID" value="GAU48696.1"/>
    <property type="molecule type" value="Genomic_DNA"/>
</dbReference>
<dbReference type="InterPro" id="IPR043502">
    <property type="entry name" value="DNA/RNA_pol_sf"/>
</dbReference>
<reference evidence="3" key="1">
    <citation type="journal article" date="2017" name="Front. Plant Sci.">
        <title>Climate Clever Clovers: New Paradigm to Reduce the Environmental Footprint of Ruminants by Breeding Low Methanogenic Forages Utilizing Haplotype Variation.</title>
        <authorList>
            <person name="Kaur P."/>
            <person name="Appels R."/>
            <person name="Bayer P.E."/>
            <person name="Keeble-Gagnere G."/>
            <person name="Wang J."/>
            <person name="Hirakawa H."/>
            <person name="Shirasawa K."/>
            <person name="Vercoe P."/>
            <person name="Stefanova K."/>
            <person name="Durmic Z."/>
            <person name="Nichols P."/>
            <person name="Revell C."/>
            <person name="Isobe S.N."/>
            <person name="Edwards D."/>
            <person name="Erskine W."/>
        </authorList>
    </citation>
    <scope>NUCLEOTIDE SEQUENCE [LARGE SCALE GENOMIC DNA]</scope>
    <source>
        <strain evidence="3">cv. Daliak</strain>
    </source>
</reference>
<keyword evidence="3" id="KW-1185">Reference proteome</keyword>
<protein>
    <recommendedName>
        <fullName evidence="1">Reverse transcriptase domain-containing protein</fullName>
    </recommendedName>
</protein>
<evidence type="ECO:0000313" key="3">
    <source>
        <dbReference type="Proteomes" id="UP000242715"/>
    </source>
</evidence>
<dbReference type="OrthoDB" id="1934719at2759"/>
<dbReference type="InterPro" id="IPR052343">
    <property type="entry name" value="Retrotransposon-Effector_Assoc"/>
</dbReference>
<dbReference type="Pfam" id="PF13966">
    <property type="entry name" value="zf-RVT"/>
    <property type="match status" value="1"/>
</dbReference>
<dbReference type="PANTHER" id="PTHR46890:SF48">
    <property type="entry name" value="RNA-DIRECTED DNA POLYMERASE"/>
    <property type="match status" value="1"/>
</dbReference>
<evidence type="ECO:0000313" key="2">
    <source>
        <dbReference type="EMBL" id="GAU48696.1"/>
    </source>
</evidence>
<evidence type="ECO:0000259" key="1">
    <source>
        <dbReference type="PROSITE" id="PS50878"/>
    </source>
</evidence>
<name>A0A2Z6NYY2_TRISU</name>
<accession>A0A2Z6NYY2</accession>
<proteinExistence type="predicted"/>
<feature type="domain" description="Reverse transcriptase" evidence="1">
    <location>
        <begin position="161"/>
        <end position="412"/>
    </location>
</feature>
<organism evidence="2 3">
    <name type="scientific">Trifolium subterraneum</name>
    <name type="common">Subterranean clover</name>
    <dbReference type="NCBI Taxonomy" id="3900"/>
    <lineage>
        <taxon>Eukaryota</taxon>
        <taxon>Viridiplantae</taxon>
        <taxon>Streptophyta</taxon>
        <taxon>Embryophyta</taxon>
        <taxon>Tracheophyta</taxon>
        <taxon>Spermatophyta</taxon>
        <taxon>Magnoliopsida</taxon>
        <taxon>eudicotyledons</taxon>
        <taxon>Gunneridae</taxon>
        <taxon>Pentapetalae</taxon>
        <taxon>rosids</taxon>
        <taxon>fabids</taxon>
        <taxon>Fabales</taxon>
        <taxon>Fabaceae</taxon>
        <taxon>Papilionoideae</taxon>
        <taxon>50 kb inversion clade</taxon>
        <taxon>NPAAA clade</taxon>
        <taxon>Hologalegina</taxon>
        <taxon>IRL clade</taxon>
        <taxon>Trifolieae</taxon>
        <taxon>Trifolium</taxon>
    </lineage>
</organism>